<name>A0A261Y6A2_9FUNG</name>
<feature type="compositionally biased region" description="Basic and acidic residues" evidence="6">
    <location>
        <begin position="13"/>
        <end position="32"/>
    </location>
</feature>
<feature type="region of interest" description="Disordered" evidence="6">
    <location>
        <begin position="375"/>
        <end position="394"/>
    </location>
</feature>
<keyword evidence="3" id="KW-0805">Transcription regulation</keyword>
<feature type="region of interest" description="Disordered" evidence="6">
    <location>
        <begin position="283"/>
        <end position="306"/>
    </location>
</feature>
<keyword evidence="5" id="KW-0539">Nucleus</keyword>
<protein>
    <recommendedName>
        <fullName evidence="9">Enhancer of translation termination 1</fullName>
    </recommendedName>
</protein>
<dbReference type="EMBL" id="MVBO01000006">
    <property type="protein sequence ID" value="OZJ06156.1"/>
    <property type="molecule type" value="Genomic_DNA"/>
</dbReference>
<comment type="similarity">
    <text evidence="2">Belongs to the ETT1 family.</text>
</comment>
<dbReference type="PANTHER" id="PTHR28290:SF1">
    <property type="entry name" value="ENHANCER OF TRANSLATION TERMINATION 1"/>
    <property type="match status" value="1"/>
</dbReference>
<evidence type="ECO:0000256" key="5">
    <source>
        <dbReference type="ARBA" id="ARBA00023242"/>
    </source>
</evidence>
<gene>
    <name evidence="7" type="ORF">BZG36_01042</name>
</gene>
<proteinExistence type="inferred from homology"/>
<dbReference type="PANTHER" id="PTHR28290">
    <property type="entry name" value="ENHANCER OF TRANSLATION TERMINATION 1"/>
    <property type="match status" value="1"/>
</dbReference>
<evidence type="ECO:0000256" key="1">
    <source>
        <dbReference type="ARBA" id="ARBA00004123"/>
    </source>
</evidence>
<evidence type="ECO:0000313" key="7">
    <source>
        <dbReference type="EMBL" id="OZJ06156.1"/>
    </source>
</evidence>
<feature type="region of interest" description="Disordered" evidence="6">
    <location>
        <begin position="1"/>
        <end position="35"/>
    </location>
</feature>
<evidence type="ECO:0000256" key="6">
    <source>
        <dbReference type="SAM" id="MobiDB-lite"/>
    </source>
</evidence>
<dbReference type="Proteomes" id="UP000242875">
    <property type="component" value="Unassembled WGS sequence"/>
</dbReference>
<dbReference type="OrthoDB" id="5598057at2759"/>
<dbReference type="GO" id="GO:0005634">
    <property type="term" value="C:nucleus"/>
    <property type="evidence" value="ECO:0007669"/>
    <property type="project" value="UniProtKB-SubCell"/>
</dbReference>
<comment type="caution">
    <text evidence="7">The sequence shown here is derived from an EMBL/GenBank/DDBJ whole genome shotgun (WGS) entry which is preliminary data.</text>
</comment>
<evidence type="ECO:0000256" key="2">
    <source>
        <dbReference type="ARBA" id="ARBA00007273"/>
    </source>
</evidence>
<dbReference type="AlphaFoldDB" id="A0A261Y6A2"/>
<dbReference type="InterPro" id="IPR024318">
    <property type="entry name" value="Nro1/ETT1"/>
</dbReference>
<dbReference type="GO" id="GO:2000640">
    <property type="term" value="P:positive regulation of SREBP signaling pathway"/>
    <property type="evidence" value="ECO:0007669"/>
    <property type="project" value="TreeGrafter"/>
</dbReference>
<evidence type="ECO:0000313" key="8">
    <source>
        <dbReference type="Proteomes" id="UP000242875"/>
    </source>
</evidence>
<evidence type="ECO:0000256" key="3">
    <source>
        <dbReference type="ARBA" id="ARBA00023015"/>
    </source>
</evidence>
<sequence>MAPKRPRGLKAAADAKADGKKQKTEDAKDGAEPKTVMLDADVEEDDELSELQAIYQSAVQKLDSNPTEALALLRGAIHESDRMLRNWEGDVSPPPTFHLVYGSALLDMGQLVQNEEPGPYYEAALERLEAGLESLSEVKGDETEKESVSVTKIHIQLAKTLLTQLQAMASLSTDKKPSPKTIETSQKQIEDAKGHVQKALEMPFGSSPADVSFFSTLPQILLLFSDVADLMDGLVDLDSQIPFYTFALDSLGQLQTKKVELTDDALAIGKMCLAQANAYLAEDDQAEDDQEEDDEDEEEATDAPHATETIAVLEKGLGALKVTTTNMTVDFYATRAELAINLGNFRDETDQEILYKEAVEDIKRIQAIDAEKGEKSLPEGLESFLQDWEESTEA</sequence>
<feature type="compositionally biased region" description="Acidic residues" evidence="6">
    <location>
        <begin position="283"/>
        <end position="301"/>
    </location>
</feature>
<keyword evidence="8" id="KW-1185">Reference proteome</keyword>
<evidence type="ECO:0008006" key="9">
    <source>
        <dbReference type="Google" id="ProtNLM"/>
    </source>
</evidence>
<reference evidence="7 8" key="1">
    <citation type="journal article" date="2017" name="Mycologia">
        <title>Bifiguratus adelaidae, gen. et sp. nov., a new member of Mucoromycotina in endophytic and soil-dwelling habitats.</title>
        <authorList>
            <person name="Torres-Cruz T.J."/>
            <person name="Billingsley Tobias T.L."/>
            <person name="Almatruk M."/>
            <person name="Hesse C."/>
            <person name="Kuske C.R."/>
            <person name="Desiro A."/>
            <person name="Benucci G.M."/>
            <person name="Bonito G."/>
            <person name="Stajich J.E."/>
            <person name="Dunlap C."/>
            <person name="Arnold A.E."/>
            <person name="Porras-Alfaro A."/>
        </authorList>
    </citation>
    <scope>NUCLEOTIDE SEQUENCE [LARGE SCALE GENOMIC DNA]</scope>
    <source>
        <strain evidence="7 8">AZ0501</strain>
    </source>
</reference>
<accession>A0A261Y6A2</accession>
<dbReference type="Pfam" id="PF12753">
    <property type="entry name" value="Nro1"/>
    <property type="match status" value="1"/>
</dbReference>
<comment type="subcellular location">
    <subcellularLocation>
        <location evidence="1">Nucleus</location>
    </subcellularLocation>
</comment>
<keyword evidence="4" id="KW-0804">Transcription</keyword>
<organism evidence="7 8">
    <name type="scientific">Bifiguratus adelaidae</name>
    <dbReference type="NCBI Taxonomy" id="1938954"/>
    <lineage>
        <taxon>Eukaryota</taxon>
        <taxon>Fungi</taxon>
        <taxon>Fungi incertae sedis</taxon>
        <taxon>Mucoromycota</taxon>
        <taxon>Mucoromycotina</taxon>
        <taxon>Endogonomycetes</taxon>
        <taxon>Endogonales</taxon>
        <taxon>Endogonales incertae sedis</taxon>
        <taxon>Bifiguratus</taxon>
    </lineage>
</organism>
<evidence type="ECO:0000256" key="4">
    <source>
        <dbReference type="ARBA" id="ARBA00023163"/>
    </source>
</evidence>